<keyword evidence="3" id="KW-0964">Secreted</keyword>
<dbReference type="PANTHER" id="PTHR11610">
    <property type="entry name" value="LIPASE"/>
    <property type="match status" value="1"/>
</dbReference>
<dbReference type="GO" id="GO:0017171">
    <property type="term" value="F:serine hydrolase activity"/>
    <property type="evidence" value="ECO:0007669"/>
    <property type="project" value="TreeGrafter"/>
</dbReference>
<dbReference type="CDD" id="cd00707">
    <property type="entry name" value="Pancreat_lipase_like"/>
    <property type="match status" value="1"/>
</dbReference>
<dbReference type="SUPFAM" id="SSF53474">
    <property type="entry name" value="alpha/beta-Hydrolases"/>
    <property type="match status" value="1"/>
</dbReference>
<dbReference type="GO" id="GO:0016042">
    <property type="term" value="P:lipid catabolic process"/>
    <property type="evidence" value="ECO:0007669"/>
    <property type="project" value="TreeGrafter"/>
</dbReference>
<keyword evidence="5" id="KW-0732">Signal</keyword>
<gene>
    <name evidence="7" type="ORF">CINCED_3A012899</name>
</gene>
<dbReference type="InterPro" id="IPR000734">
    <property type="entry name" value="TAG_lipase"/>
</dbReference>
<dbReference type="InterPro" id="IPR013818">
    <property type="entry name" value="Lipase"/>
</dbReference>
<dbReference type="Pfam" id="PF00151">
    <property type="entry name" value="Lipase"/>
    <property type="match status" value="1"/>
</dbReference>
<comment type="similarity">
    <text evidence="2 4">Belongs to the AB hydrolase superfamily. Lipase family.</text>
</comment>
<evidence type="ECO:0000256" key="1">
    <source>
        <dbReference type="ARBA" id="ARBA00004613"/>
    </source>
</evidence>
<feature type="domain" description="Lipase" evidence="6">
    <location>
        <begin position="51"/>
        <end position="326"/>
    </location>
</feature>
<dbReference type="EMBL" id="CABPRJ010001926">
    <property type="protein sequence ID" value="VVC41779.1"/>
    <property type="molecule type" value="Genomic_DNA"/>
</dbReference>
<dbReference type="InterPro" id="IPR029058">
    <property type="entry name" value="AB_hydrolase_fold"/>
</dbReference>
<reference evidence="7 8" key="1">
    <citation type="submission" date="2019-08" db="EMBL/GenBank/DDBJ databases">
        <authorList>
            <person name="Alioto T."/>
            <person name="Alioto T."/>
            <person name="Gomez Garrido J."/>
        </authorList>
    </citation>
    <scope>NUCLEOTIDE SEQUENCE [LARGE SCALE GENOMIC DNA]</scope>
</reference>
<feature type="chain" id="PRO_5023098917" evidence="5">
    <location>
        <begin position="21"/>
        <end position="333"/>
    </location>
</feature>
<evidence type="ECO:0000256" key="2">
    <source>
        <dbReference type="ARBA" id="ARBA00010701"/>
    </source>
</evidence>
<protein>
    <submittedName>
        <fullName evidence="7">Triacylglycerol lipase family,Lipase/vitellogenin,Lipase, N-terminal,Alpha/Beta</fullName>
    </submittedName>
</protein>
<dbReference type="InterPro" id="IPR033906">
    <property type="entry name" value="Lipase_N"/>
</dbReference>
<dbReference type="AlphaFoldDB" id="A0A5E4NF44"/>
<dbReference type="GO" id="GO:0016298">
    <property type="term" value="F:lipase activity"/>
    <property type="evidence" value="ECO:0007669"/>
    <property type="project" value="InterPro"/>
</dbReference>
<keyword evidence="8" id="KW-1185">Reference proteome</keyword>
<name>A0A5E4NF44_9HEMI</name>
<proteinExistence type="inferred from homology"/>
<evidence type="ECO:0000256" key="5">
    <source>
        <dbReference type="SAM" id="SignalP"/>
    </source>
</evidence>
<dbReference type="Gene3D" id="3.40.50.1820">
    <property type="entry name" value="alpha/beta hydrolase"/>
    <property type="match status" value="1"/>
</dbReference>
<dbReference type="PANTHER" id="PTHR11610:SF173">
    <property type="entry name" value="LIPASE DOMAIN-CONTAINING PROTEIN-RELATED"/>
    <property type="match status" value="1"/>
</dbReference>
<evidence type="ECO:0000256" key="4">
    <source>
        <dbReference type="RuleBase" id="RU004262"/>
    </source>
</evidence>
<evidence type="ECO:0000313" key="7">
    <source>
        <dbReference type="EMBL" id="VVC41779.1"/>
    </source>
</evidence>
<dbReference type="PRINTS" id="PR00821">
    <property type="entry name" value="TAGLIPASE"/>
</dbReference>
<evidence type="ECO:0000256" key="3">
    <source>
        <dbReference type="ARBA" id="ARBA00022525"/>
    </source>
</evidence>
<accession>A0A5E4NF44</accession>
<dbReference type="GO" id="GO:0005615">
    <property type="term" value="C:extracellular space"/>
    <property type="evidence" value="ECO:0007669"/>
    <property type="project" value="TreeGrafter"/>
</dbReference>
<dbReference type="OrthoDB" id="199913at2759"/>
<organism evidence="7 8">
    <name type="scientific">Cinara cedri</name>
    <dbReference type="NCBI Taxonomy" id="506608"/>
    <lineage>
        <taxon>Eukaryota</taxon>
        <taxon>Metazoa</taxon>
        <taxon>Ecdysozoa</taxon>
        <taxon>Arthropoda</taxon>
        <taxon>Hexapoda</taxon>
        <taxon>Insecta</taxon>
        <taxon>Pterygota</taxon>
        <taxon>Neoptera</taxon>
        <taxon>Paraneoptera</taxon>
        <taxon>Hemiptera</taxon>
        <taxon>Sternorrhyncha</taxon>
        <taxon>Aphidomorpha</taxon>
        <taxon>Aphidoidea</taxon>
        <taxon>Aphididae</taxon>
        <taxon>Lachninae</taxon>
        <taxon>Cinara</taxon>
    </lineage>
</organism>
<dbReference type="Proteomes" id="UP000325440">
    <property type="component" value="Unassembled WGS sequence"/>
</dbReference>
<feature type="signal peptide" evidence="5">
    <location>
        <begin position="1"/>
        <end position="20"/>
    </location>
</feature>
<evidence type="ECO:0000259" key="6">
    <source>
        <dbReference type="Pfam" id="PF00151"/>
    </source>
</evidence>
<comment type="subcellular location">
    <subcellularLocation>
        <location evidence="1">Secreted</location>
    </subcellularLocation>
</comment>
<sequence length="333" mass="37608">MFVVFNFILINTVLVVLVSAYAVSSQNESAYIPADDGEELLYANNEKHTSTIEEGNTAKHVFYWLYTRDHEVGQLLNRSEPHMIESTTYDSKNLIKLVVHGWLGYSSVNDSICPYVVNGYLRVGEYNVICVDWEEYAADMTYATAKIRAKHIAKDIAKVLTRITYNMTEAVDSIHLIGHSMGAHIVGFVGKILTNQIPRITGLDPAKPLYANSDPVDRIDKTDGKFVDIIHTNGKKNGIYDPLGDIDFYPNGGKRQPNCNISVTGSCNHAKSYHYFAQSIWAKEDFVATNCTSWRDYLKGRCNNSDTTYMGEYVDKNQTGKYYLKTPVDLEYQ</sequence>
<evidence type="ECO:0000313" key="8">
    <source>
        <dbReference type="Proteomes" id="UP000325440"/>
    </source>
</evidence>